<keyword evidence="12" id="KW-0997">Cell inner membrane</keyword>
<protein>
    <recommendedName>
        <fullName evidence="4 12">sn-glycerol-3-phosphate transport system permease protein UgpE</fullName>
    </recommendedName>
</protein>
<evidence type="ECO:0000256" key="2">
    <source>
        <dbReference type="ARBA" id="ARBA00009306"/>
    </source>
</evidence>
<evidence type="ECO:0000256" key="9">
    <source>
        <dbReference type="ARBA" id="ARBA00023136"/>
    </source>
</evidence>
<comment type="subcellular location">
    <subcellularLocation>
        <location evidence="12">Cell inner membrane</location>
        <topology evidence="12">Multi-pass membrane protein</topology>
    </subcellularLocation>
    <subcellularLocation>
        <location evidence="1 11">Cell membrane</location>
        <topology evidence="1 11">Multi-pass membrane protein</topology>
    </subcellularLocation>
</comment>
<dbReference type="PANTHER" id="PTHR43744:SF8">
    <property type="entry name" value="SN-GLYCEROL-3-PHOSPHATE TRANSPORT SYSTEM PERMEASE PROTEIN UGPE"/>
    <property type="match status" value="1"/>
</dbReference>
<feature type="transmembrane region" description="Helical" evidence="11">
    <location>
        <begin position="136"/>
        <end position="155"/>
    </location>
</feature>
<dbReference type="Gene3D" id="1.10.3720.10">
    <property type="entry name" value="MetI-like"/>
    <property type="match status" value="1"/>
</dbReference>
<dbReference type="RefSeq" id="WP_054785064.1">
    <property type="nucleotide sequence ID" value="NZ_FPBD01000006.1"/>
</dbReference>
<keyword evidence="9 11" id="KW-0472">Membrane</keyword>
<feature type="transmembrane region" description="Helical" evidence="11">
    <location>
        <begin position="102"/>
        <end position="124"/>
    </location>
</feature>
<proteinExistence type="inferred from homology"/>
<feature type="transmembrane region" description="Helical" evidence="11">
    <location>
        <begin position="69"/>
        <end position="90"/>
    </location>
</feature>
<dbReference type="Pfam" id="PF00528">
    <property type="entry name" value="BPD_transp_1"/>
    <property type="match status" value="1"/>
</dbReference>
<dbReference type="InterPro" id="IPR035906">
    <property type="entry name" value="MetI-like_sf"/>
</dbReference>
<dbReference type="EMBL" id="FPBD01000006">
    <property type="protein sequence ID" value="SFU02669.1"/>
    <property type="molecule type" value="Genomic_DNA"/>
</dbReference>
<evidence type="ECO:0000256" key="4">
    <source>
        <dbReference type="ARBA" id="ARBA00020515"/>
    </source>
</evidence>
<evidence type="ECO:0000256" key="1">
    <source>
        <dbReference type="ARBA" id="ARBA00004651"/>
    </source>
</evidence>
<gene>
    <name evidence="12" type="primary">ugpE</name>
    <name evidence="14" type="ORF">SAMN05444141_106402</name>
</gene>
<dbReference type="PROSITE" id="PS50928">
    <property type="entry name" value="ABC_TM1"/>
    <property type="match status" value="1"/>
</dbReference>
<dbReference type="GO" id="GO:0055085">
    <property type="term" value="P:transmembrane transport"/>
    <property type="evidence" value="ECO:0007669"/>
    <property type="project" value="InterPro"/>
</dbReference>
<organism evidence="14 15">
    <name type="scientific">Pseudovibrio denitrificans</name>
    <dbReference type="NCBI Taxonomy" id="258256"/>
    <lineage>
        <taxon>Bacteria</taxon>
        <taxon>Pseudomonadati</taxon>
        <taxon>Pseudomonadota</taxon>
        <taxon>Alphaproteobacteria</taxon>
        <taxon>Hyphomicrobiales</taxon>
        <taxon>Stappiaceae</taxon>
        <taxon>Pseudovibrio</taxon>
    </lineage>
</organism>
<comment type="subunit">
    <text evidence="3 12">The complex is composed of two ATP-binding proteins (UgpC), two transmembrane proteins (UgpA and UgpE) and a solute-binding protein (UgpB).</text>
</comment>
<keyword evidence="8 11" id="KW-1133">Transmembrane helix</keyword>
<feature type="domain" description="ABC transmembrane type-1" evidence="13">
    <location>
        <begin position="65"/>
        <end position="255"/>
    </location>
</feature>
<evidence type="ECO:0000256" key="3">
    <source>
        <dbReference type="ARBA" id="ARBA00011557"/>
    </source>
</evidence>
<dbReference type="Proteomes" id="UP000183371">
    <property type="component" value="Unassembled WGS sequence"/>
</dbReference>
<evidence type="ECO:0000256" key="6">
    <source>
        <dbReference type="ARBA" id="ARBA00022475"/>
    </source>
</evidence>
<dbReference type="PANTHER" id="PTHR43744">
    <property type="entry name" value="ABC TRANSPORTER PERMEASE PROTEIN MG189-RELATED-RELATED"/>
    <property type="match status" value="1"/>
</dbReference>
<evidence type="ECO:0000256" key="8">
    <source>
        <dbReference type="ARBA" id="ARBA00022989"/>
    </source>
</evidence>
<feature type="transmembrane region" description="Helical" evidence="11">
    <location>
        <begin position="234"/>
        <end position="255"/>
    </location>
</feature>
<name>A0A1I7CTG7_9HYPH</name>
<evidence type="ECO:0000256" key="10">
    <source>
        <dbReference type="ARBA" id="ARBA00037054"/>
    </source>
</evidence>
<evidence type="ECO:0000256" key="11">
    <source>
        <dbReference type="RuleBase" id="RU363032"/>
    </source>
</evidence>
<keyword evidence="7 11" id="KW-0812">Transmembrane</keyword>
<dbReference type="SUPFAM" id="SSF161098">
    <property type="entry name" value="MetI-like"/>
    <property type="match status" value="1"/>
</dbReference>
<evidence type="ECO:0000256" key="7">
    <source>
        <dbReference type="ARBA" id="ARBA00022692"/>
    </source>
</evidence>
<keyword evidence="5 11" id="KW-0813">Transport</keyword>
<keyword evidence="6 12" id="KW-1003">Cell membrane</keyword>
<dbReference type="CDD" id="cd06261">
    <property type="entry name" value="TM_PBP2"/>
    <property type="match status" value="1"/>
</dbReference>
<reference evidence="15" key="1">
    <citation type="submission" date="2016-10" db="EMBL/GenBank/DDBJ databases">
        <authorList>
            <person name="Varghese N."/>
            <person name="Submissions S."/>
        </authorList>
    </citation>
    <scope>NUCLEOTIDE SEQUENCE [LARGE SCALE GENOMIC DNA]</scope>
    <source>
        <strain evidence="15">DSM 17465</strain>
    </source>
</reference>
<evidence type="ECO:0000256" key="5">
    <source>
        <dbReference type="ARBA" id="ARBA00022448"/>
    </source>
</evidence>
<dbReference type="InterPro" id="IPR000515">
    <property type="entry name" value="MetI-like"/>
</dbReference>
<dbReference type="AlphaFoldDB" id="A0A1I7CTG7"/>
<evidence type="ECO:0000259" key="13">
    <source>
        <dbReference type="PROSITE" id="PS50928"/>
    </source>
</evidence>
<comment type="function">
    <text evidence="10 12">Part of the ABC transporter complex UgpBAEC involved in sn-glycerol-3-phosphate (G3P) import. Probably responsible for the translocation of the substrate across the membrane.</text>
</comment>
<accession>A0A1I7CTG7</accession>
<evidence type="ECO:0000313" key="14">
    <source>
        <dbReference type="EMBL" id="SFU02669.1"/>
    </source>
</evidence>
<keyword evidence="15" id="KW-1185">Reference proteome</keyword>
<feature type="transmembrane region" description="Helical" evidence="11">
    <location>
        <begin position="176"/>
        <end position="198"/>
    </location>
</feature>
<evidence type="ECO:0000313" key="15">
    <source>
        <dbReference type="Proteomes" id="UP000183371"/>
    </source>
</evidence>
<evidence type="ECO:0000256" key="12">
    <source>
        <dbReference type="RuleBase" id="RU363056"/>
    </source>
</evidence>
<comment type="similarity">
    <text evidence="2 11">Belongs to the binding-protein-dependent transport system permease family.</text>
</comment>
<feature type="transmembrane region" description="Helical" evidence="11">
    <location>
        <begin position="7"/>
        <end position="26"/>
    </location>
</feature>
<sequence length="270" mass="31136">MTRALTYSALLFLSAMFIIPFYWTFITAVKNIGELYQFPPVFWPNEVMWENFVTAWFKQPFDVYLKNSVIVVVLSTIGQLFSCSLVAFGFARFQFKGRDAIFVLLLSTMMIPWDVKMIPLYMEFNMLGWINTLKPLIVPAYFADAFFVFLLRQYIMTVPIEIDEAARMDGANSWQIYWRIHLPLMMPALVLVGTFHFMNAWNDYLGPLIYLNDQSKYTLTLGLSMFKGLHETDITSIAAITVVLCIPPLILFFFAQRYIMDGSIGSSVKG</sequence>
<dbReference type="GO" id="GO:0005886">
    <property type="term" value="C:plasma membrane"/>
    <property type="evidence" value="ECO:0007669"/>
    <property type="project" value="UniProtKB-SubCell"/>
</dbReference>